<gene>
    <name evidence="1" type="ORF">ACFS6H_05130</name>
</gene>
<evidence type="ECO:0008006" key="3">
    <source>
        <dbReference type="Google" id="ProtNLM"/>
    </source>
</evidence>
<dbReference type="RefSeq" id="WP_386095928.1">
    <property type="nucleotide sequence ID" value="NZ_JBHUOZ010000001.1"/>
</dbReference>
<reference evidence="2" key="1">
    <citation type="journal article" date="2019" name="Int. J. Syst. Evol. Microbiol.">
        <title>The Global Catalogue of Microorganisms (GCM) 10K type strain sequencing project: providing services to taxonomists for standard genome sequencing and annotation.</title>
        <authorList>
            <consortium name="The Broad Institute Genomics Platform"/>
            <consortium name="The Broad Institute Genome Sequencing Center for Infectious Disease"/>
            <person name="Wu L."/>
            <person name="Ma J."/>
        </authorList>
    </citation>
    <scope>NUCLEOTIDE SEQUENCE [LARGE SCALE GENOMIC DNA]</scope>
    <source>
        <strain evidence="2">KCTC 23299</strain>
    </source>
</reference>
<name>A0ABW6A4C9_9BACT</name>
<evidence type="ECO:0000313" key="1">
    <source>
        <dbReference type="EMBL" id="MFD2919086.1"/>
    </source>
</evidence>
<dbReference type="Proteomes" id="UP001597511">
    <property type="component" value="Unassembled WGS sequence"/>
</dbReference>
<dbReference type="EMBL" id="JBHUOZ010000001">
    <property type="protein sequence ID" value="MFD2919086.1"/>
    <property type="molecule type" value="Genomic_DNA"/>
</dbReference>
<accession>A0ABW6A4C9</accession>
<dbReference type="InterPro" id="IPR038765">
    <property type="entry name" value="Papain-like_cys_pep_sf"/>
</dbReference>
<proteinExistence type="predicted"/>
<organism evidence="1 2">
    <name type="scientific">Terrimonas rubra</name>
    <dbReference type="NCBI Taxonomy" id="1035890"/>
    <lineage>
        <taxon>Bacteria</taxon>
        <taxon>Pseudomonadati</taxon>
        <taxon>Bacteroidota</taxon>
        <taxon>Chitinophagia</taxon>
        <taxon>Chitinophagales</taxon>
        <taxon>Chitinophagaceae</taxon>
        <taxon>Terrimonas</taxon>
    </lineage>
</organism>
<dbReference type="Gene3D" id="3.10.620.30">
    <property type="match status" value="1"/>
</dbReference>
<dbReference type="SUPFAM" id="SSF54001">
    <property type="entry name" value="Cysteine proteinases"/>
    <property type="match status" value="1"/>
</dbReference>
<keyword evidence="2" id="KW-1185">Reference proteome</keyword>
<protein>
    <recommendedName>
        <fullName evidence="3">Transglutaminase-like superfamily protein</fullName>
    </recommendedName>
</protein>
<evidence type="ECO:0000313" key="2">
    <source>
        <dbReference type="Proteomes" id="UP001597511"/>
    </source>
</evidence>
<comment type="caution">
    <text evidence="1">The sequence shown here is derived from an EMBL/GenBank/DDBJ whole genome shotgun (WGS) entry which is preliminary data.</text>
</comment>
<sequence length="417" mass="47313">MKKTILLGLTLLLVNIITAQKLSWEISSFFNNQVFPTYSWAVSYLGSEEVTNEAGNFYGDQNGQLGVHIAALKKGQQVKVEIDANEIMESSVLAFNMLEDATDFFAYPQILYKWNTLETWKQPKPVNIKVKVYVNNQLDRAEQKRIIVRGVNECPYVVTTKQGIMVDLNYVYLSYVNENHPIITETIIPGIMKDGIIKQIDGYQGVTKDNYDAVYKQVYAVWHYFNKNNFNYNSLSSYYKGTVSDIPMVQAQFVRTFSEVYKTKQANCVDGTILMASILTRMGIGAYLVTTPSHCYLAFSLDGSDANLSFIETTLLGSDIKDLDAESRKLIQDTKLTGSDTYYRLTSLGKSTYDNFIWALLSGYNNYKKDAGKFRGSEAETVFAVTADNAYNKFLEINYRLLSVKFYREAGLLPINQ</sequence>